<feature type="domain" description="LysM" evidence="3">
    <location>
        <begin position="324"/>
        <end position="373"/>
    </location>
</feature>
<evidence type="ECO:0000313" key="4">
    <source>
        <dbReference type="EMBL" id="AZA26804.1"/>
    </source>
</evidence>
<dbReference type="InterPro" id="IPR018392">
    <property type="entry name" value="LysM"/>
</dbReference>
<keyword evidence="2" id="KW-0732">Signal</keyword>
<proteinExistence type="predicted"/>
<evidence type="ECO:0000313" key="5">
    <source>
        <dbReference type="Proteomes" id="UP000274630"/>
    </source>
</evidence>
<gene>
    <name evidence="4" type="ORF">DB299_02700</name>
</gene>
<dbReference type="Gene3D" id="3.10.350.10">
    <property type="entry name" value="LysM domain"/>
    <property type="match status" value="1"/>
</dbReference>
<feature type="coiled-coil region" evidence="1">
    <location>
        <begin position="166"/>
        <end position="206"/>
    </location>
</feature>
<dbReference type="Proteomes" id="UP000274630">
    <property type="component" value="Chromosome"/>
</dbReference>
<dbReference type="RefSeq" id="WP_123771909.1">
    <property type="nucleotide sequence ID" value="NZ_CP028872.1"/>
</dbReference>
<keyword evidence="5" id="KW-1185">Reference proteome</keyword>
<dbReference type="InterPro" id="IPR036779">
    <property type="entry name" value="LysM_dom_sf"/>
</dbReference>
<evidence type="ECO:0000259" key="3">
    <source>
        <dbReference type="PROSITE" id="PS51782"/>
    </source>
</evidence>
<feature type="signal peptide" evidence="2">
    <location>
        <begin position="1"/>
        <end position="23"/>
    </location>
</feature>
<dbReference type="PANTHER" id="PTHR34700:SF4">
    <property type="entry name" value="PHAGE-LIKE ELEMENT PBSX PROTEIN XKDP"/>
    <property type="match status" value="1"/>
</dbReference>
<dbReference type="EMBL" id="CP028872">
    <property type="protein sequence ID" value="AZA26804.1"/>
    <property type="molecule type" value="Genomic_DNA"/>
</dbReference>
<sequence length="376" mass="44056">MNIKNKLILMLCIVVAVSFIACKTPPEARESKNAKIAKPDTKSFELRDIKDIKNEVIKERGHLFYSKEFNEAEKLEEVMKQNFSKKKAKEVNEIALKVLERYKTIIKETREKKEKVNYLKENIEKYLNDAEANEAYIWIPLEIDEVNNLYFEATRKYKNYDLDDALDMYSKAFNRAQQAAKNAKEAKALKETDERMYKQLKALEAASNLPIYSNNKLIKPSPWNGRAFIKERNSHLNLLNINEDTYLLGETETPIVLAYAEKLEIAKNSKPQEQFKTLELIERSRKLWEKGVEAKNVKNFRLANELFLESARYLEAYQSNASSELYVIKIGNTLWGISKKLYNDPYLWPKIWFANRQKIQNPDLIHSNWKIIIPAK</sequence>
<reference evidence="5" key="1">
    <citation type="submission" date="2018-04" db="EMBL/GenBank/DDBJ databases">
        <title>Whole Genome Assembly of Borrelia bavariensis PBi.</title>
        <authorList>
            <person name="Margos G."/>
        </authorList>
    </citation>
    <scope>NUCLEOTIDE SEQUENCE [LARGE SCALE GENOMIC DNA]</scope>
    <source>
        <strain evidence="5">PBi</strain>
    </source>
</reference>
<dbReference type="PROSITE" id="PS51257">
    <property type="entry name" value="PROKAR_LIPOPROTEIN"/>
    <property type="match status" value="1"/>
</dbReference>
<dbReference type="PANTHER" id="PTHR34700">
    <property type="entry name" value="POTASSIUM BINDING PROTEIN KBP"/>
    <property type="match status" value="1"/>
</dbReference>
<dbReference type="PROSITE" id="PS51782">
    <property type="entry name" value="LYSM"/>
    <property type="match status" value="1"/>
</dbReference>
<evidence type="ECO:0000256" key="1">
    <source>
        <dbReference type="SAM" id="Coils"/>
    </source>
</evidence>
<dbReference type="InterPro" id="IPR052196">
    <property type="entry name" value="Bact_Kbp"/>
</dbReference>
<name>A0ABM7ASL8_BORGP</name>
<organism evidence="4 5">
    <name type="scientific">Borrelia garinii subsp. bavariensis (strain ATCC BAA-2496 / DSM 23469 / PBi)</name>
    <name type="common">Borreliella bavariensis</name>
    <dbReference type="NCBI Taxonomy" id="290434"/>
    <lineage>
        <taxon>Bacteria</taxon>
        <taxon>Pseudomonadati</taxon>
        <taxon>Spirochaetota</taxon>
        <taxon>Spirochaetia</taxon>
        <taxon>Spirochaetales</taxon>
        <taxon>Borreliaceae</taxon>
        <taxon>Borreliella</taxon>
    </lineage>
</organism>
<dbReference type="Pfam" id="PF01476">
    <property type="entry name" value="LysM"/>
    <property type="match status" value="1"/>
</dbReference>
<accession>A0ABM7ASL8</accession>
<evidence type="ECO:0000256" key="2">
    <source>
        <dbReference type="SAM" id="SignalP"/>
    </source>
</evidence>
<feature type="chain" id="PRO_5045396194" evidence="2">
    <location>
        <begin position="24"/>
        <end position="376"/>
    </location>
</feature>
<protein>
    <submittedName>
        <fullName evidence="4">Peptidoglycan-binding protein LysM</fullName>
    </submittedName>
</protein>
<keyword evidence="1" id="KW-0175">Coiled coil</keyword>